<feature type="transmembrane region" description="Helical" evidence="1">
    <location>
        <begin position="54"/>
        <end position="75"/>
    </location>
</feature>
<comment type="caution">
    <text evidence="3">The sequence shown here is derived from an EMBL/GenBank/DDBJ whole genome shotgun (WGS) entry which is preliminary data.</text>
</comment>
<evidence type="ECO:0000256" key="1">
    <source>
        <dbReference type="SAM" id="Phobius"/>
    </source>
</evidence>
<dbReference type="InterPro" id="IPR036938">
    <property type="entry name" value="PAP2/HPO_sf"/>
</dbReference>
<dbReference type="EMBL" id="JBHSSN010000004">
    <property type="protein sequence ID" value="MFC6322859.1"/>
    <property type="molecule type" value="Genomic_DNA"/>
</dbReference>
<dbReference type="Gene3D" id="1.20.144.10">
    <property type="entry name" value="Phosphatidic acid phosphatase type 2/haloperoxidase"/>
    <property type="match status" value="1"/>
</dbReference>
<feature type="transmembrane region" description="Helical" evidence="1">
    <location>
        <begin position="103"/>
        <end position="121"/>
    </location>
</feature>
<organism evidence="3 4">
    <name type="scientific">Companilactobacillus baiquanensis</name>
    <dbReference type="NCBI Taxonomy" id="2486005"/>
    <lineage>
        <taxon>Bacteria</taxon>
        <taxon>Bacillati</taxon>
        <taxon>Bacillota</taxon>
        <taxon>Bacilli</taxon>
        <taxon>Lactobacillales</taxon>
        <taxon>Lactobacillaceae</taxon>
        <taxon>Companilactobacillus</taxon>
    </lineage>
</organism>
<dbReference type="Proteomes" id="UP001596186">
    <property type="component" value="Unassembled WGS sequence"/>
</dbReference>
<sequence length="197" mass="23128">MNSVDISLFRSINNLTDIKFFDPIGIFLAKYSIYVLAVFLIFKWFQKRDNTQYRIYLIISILTALSSEMFGKLLAGRMYYHTQPFTVLNNVHQLIPKTIGNSYPSDHTIIFFSFMIILFFCTKTWSRYNYLLIAILVSLSRVFVGVHYPSDIFFGMLIALIIGSIWYKLLAKSQFMSKLVDFYAQLEKEFFNKLGFE</sequence>
<dbReference type="SMART" id="SM00014">
    <property type="entry name" value="acidPPc"/>
    <property type="match status" value="1"/>
</dbReference>
<keyword evidence="1" id="KW-0812">Transmembrane</keyword>
<feature type="transmembrane region" description="Helical" evidence="1">
    <location>
        <begin position="128"/>
        <end position="146"/>
    </location>
</feature>
<feature type="transmembrane region" description="Helical" evidence="1">
    <location>
        <begin position="20"/>
        <end position="42"/>
    </location>
</feature>
<proteinExistence type="predicted"/>
<reference evidence="4" key="1">
    <citation type="journal article" date="2019" name="Int. J. Syst. Evol. Microbiol.">
        <title>The Global Catalogue of Microorganisms (GCM) 10K type strain sequencing project: providing services to taxonomists for standard genome sequencing and annotation.</title>
        <authorList>
            <consortium name="The Broad Institute Genomics Platform"/>
            <consortium name="The Broad Institute Genome Sequencing Center for Infectious Disease"/>
            <person name="Wu L."/>
            <person name="Ma J."/>
        </authorList>
    </citation>
    <scope>NUCLEOTIDE SEQUENCE [LARGE SCALE GENOMIC DNA]</scope>
    <source>
        <strain evidence="4">CCM 8895</strain>
    </source>
</reference>
<evidence type="ECO:0000313" key="3">
    <source>
        <dbReference type="EMBL" id="MFC6322859.1"/>
    </source>
</evidence>
<protein>
    <submittedName>
        <fullName evidence="3">Phosphatase PAP2 family protein</fullName>
    </submittedName>
</protein>
<keyword evidence="1" id="KW-1133">Transmembrane helix</keyword>
<keyword evidence="1" id="KW-0472">Membrane</keyword>
<dbReference type="SUPFAM" id="SSF48317">
    <property type="entry name" value="Acid phosphatase/Vanadium-dependent haloperoxidase"/>
    <property type="match status" value="1"/>
</dbReference>
<accession>A0ABW1UVN0</accession>
<feature type="transmembrane region" description="Helical" evidence="1">
    <location>
        <begin position="152"/>
        <end position="170"/>
    </location>
</feature>
<dbReference type="RefSeq" id="WP_125593717.1">
    <property type="nucleotide sequence ID" value="NZ_JBHSSN010000004.1"/>
</dbReference>
<keyword evidence="4" id="KW-1185">Reference proteome</keyword>
<dbReference type="Pfam" id="PF01569">
    <property type="entry name" value="PAP2"/>
    <property type="match status" value="1"/>
</dbReference>
<evidence type="ECO:0000313" key="4">
    <source>
        <dbReference type="Proteomes" id="UP001596186"/>
    </source>
</evidence>
<evidence type="ECO:0000259" key="2">
    <source>
        <dbReference type="SMART" id="SM00014"/>
    </source>
</evidence>
<name>A0ABW1UVN0_9LACO</name>
<dbReference type="InterPro" id="IPR000326">
    <property type="entry name" value="PAP2/HPO"/>
</dbReference>
<feature type="domain" description="Phosphatidic acid phosphatase type 2/haloperoxidase" evidence="2">
    <location>
        <begin position="57"/>
        <end position="167"/>
    </location>
</feature>
<gene>
    <name evidence="3" type="ORF">ACFP1F_03645</name>
</gene>